<dbReference type="InterPro" id="IPR036291">
    <property type="entry name" value="NAD(P)-bd_dom_sf"/>
</dbReference>
<dbReference type="InterPro" id="IPR002347">
    <property type="entry name" value="SDR_fam"/>
</dbReference>
<accession>A0A1H3E4H7</accession>
<dbReference type="CDD" id="cd05233">
    <property type="entry name" value="SDR_c"/>
    <property type="match status" value="1"/>
</dbReference>
<dbReference type="AlphaFoldDB" id="A0A1H3E4H7"/>
<keyword evidence="2" id="KW-0560">Oxidoreductase</keyword>
<dbReference type="PANTHER" id="PTHR42760:SF133">
    <property type="entry name" value="3-OXOACYL-[ACYL-CARRIER-PROTEIN] REDUCTASE"/>
    <property type="match status" value="1"/>
</dbReference>
<protein>
    <submittedName>
        <fullName evidence="3">3-oxoacyl-[acyl-carrier protein] reductase</fullName>
    </submittedName>
</protein>
<dbReference type="PRINTS" id="PR00081">
    <property type="entry name" value="GDHRDH"/>
</dbReference>
<keyword evidence="4" id="KW-1185">Reference proteome</keyword>
<name>A0A1H3E4H7_9PSEU</name>
<dbReference type="STRING" id="418495.SAMN05216215_101496"/>
<dbReference type="PROSITE" id="PS00061">
    <property type="entry name" value="ADH_SHORT"/>
    <property type="match status" value="1"/>
</dbReference>
<comment type="similarity">
    <text evidence="1">Belongs to the short-chain dehydrogenases/reductases (SDR) family.</text>
</comment>
<dbReference type="Gene3D" id="3.40.50.720">
    <property type="entry name" value="NAD(P)-binding Rossmann-like Domain"/>
    <property type="match status" value="1"/>
</dbReference>
<evidence type="ECO:0000313" key="4">
    <source>
        <dbReference type="Proteomes" id="UP000199529"/>
    </source>
</evidence>
<sequence>MPNTAQPTIDLGFTHGDVLLVSGAGSGIGEAIALHAAELGLAVAAWDLNESAVADTVDRITATGGKAIAVTADVSAPAEVERGFAESRRLGEIRYLVNNAGPSSAGNLDFDEGVRIAVGSVRLMTETWLAGGVPTGAALVNVSSLAGNLIGTDSPWYCAAKAGIAGYTRHLATYRNTEVRSNAVAPGMTDTPRLQGFVQSEVGQRSLEKNPLKRMATGDDIAWATLFLLCPLASYINGVLLPVDGGWTVTQ</sequence>
<proteinExistence type="inferred from homology"/>
<evidence type="ECO:0000313" key="3">
    <source>
        <dbReference type="EMBL" id="SDX73517.1"/>
    </source>
</evidence>
<organism evidence="3 4">
    <name type="scientific">Saccharopolyspora shandongensis</name>
    <dbReference type="NCBI Taxonomy" id="418495"/>
    <lineage>
        <taxon>Bacteria</taxon>
        <taxon>Bacillati</taxon>
        <taxon>Actinomycetota</taxon>
        <taxon>Actinomycetes</taxon>
        <taxon>Pseudonocardiales</taxon>
        <taxon>Pseudonocardiaceae</taxon>
        <taxon>Saccharopolyspora</taxon>
    </lineage>
</organism>
<dbReference type="EMBL" id="FNOK01000014">
    <property type="protein sequence ID" value="SDX73517.1"/>
    <property type="molecule type" value="Genomic_DNA"/>
</dbReference>
<dbReference type="OrthoDB" id="7064009at2"/>
<dbReference type="SUPFAM" id="SSF51735">
    <property type="entry name" value="NAD(P)-binding Rossmann-fold domains"/>
    <property type="match status" value="1"/>
</dbReference>
<gene>
    <name evidence="3" type="ORF">SAMN05216215_101496</name>
</gene>
<dbReference type="RefSeq" id="WP_093266519.1">
    <property type="nucleotide sequence ID" value="NZ_FNOK01000014.1"/>
</dbReference>
<evidence type="ECO:0000256" key="1">
    <source>
        <dbReference type="ARBA" id="ARBA00006484"/>
    </source>
</evidence>
<dbReference type="Proteomes" id="UP000199529">
    <property type="component" value="Unassembled WGS sequence"/>
</dbReference>
<evidence type="ECO:0000256" key="2">
    <source>
        <dbReference type="ARBA" id="ARBA00023002"/>
    </source>
</evidence>
<dbReference type="InterPro" id="IPR020904">
    <property type="entry name" value="Sc_DH/Rdtase_CS"/>
</dbReference>
<dbReference type="Pfam" id="PF13561">
    <property type="entry name" value="adh_short_C2"/>
    <property type="match status" value="1"/>
</dbReference>
<dbReference type="PANTHER" id="PTHR42760">
    <property type="entry name" value="SHORT-CHAIN DEHYDROGENASES/REDUCTASES FAMILY MEMBER"/>
    <property type="match status" value="1"/>
</dbReference>
<dbReference type="PRINTS" id="PR00080">
    <property type="entry name" value="SDRFAMILY"/>
</dbReference>
<dbReference type="GO" id="GO:0016616">
    <property type="term" value="F:oxidoreductase activity, acting on the CH-OH group of donors, NAD or NADP as acceptor"/>
    <property type="evidence" value="ECO:0007669"/>
    <property type="project" value="TreeGrafter"/>
</dbReference>
<reference evidence="4" key="1">
    <citation type="submission" date="2016-10" db="EMBL/GenBank/DDBJ databases">
        <authorList>
            <person name="Varghese N."/>
            <person name="Submissions S."/>
        </authorList>
    </citation>
    <scope>NUCLEOTIDE SEQUENCE [LARGE SCALE GENOMIC DNA]</scope>
    <source>
        <strain evidence="4">CGMCC 4.3530</strain>
    </source>
</reference>